<dbReference type="OrthoDB" id="417450at2759"/>
<evidence type="ECO:0000256" key="2">
    <source>
        <dbReference type="SAM" id="Phobius"/>
    </source>
</evidence>
<dbReference type="GO" id="GO:0051087">
    <property type="term" value="F:protein-folding chaperone binding"/>
    <property type="evidence" value="ECO:0007669"/>
    <property type="project" value="InterPro"/>
</dbReference>
<organism evidence="4 5">
    <name type="scientific">Saccharomyces cerevisiae x Saccharomyces kudriavzevii (strain VIN7)</name>
    <name type="common">Yeast</name>
    <dbReference type="NCBI Taxonomy" id="1095631"/>
    <lineage>
        <taxon>Eukaryota</taxon>
        <taxon>Fungi</taxon>
        <taxon>Dikarya</taxon>
        <taxon>Ascomycota</taxon>
        <taxon>Saccharomycotina</taxon>
        <taxon>Saccharomycetes</taxon>
        <taxon>Saccharomycetales</taxon>
        <taxon>Saccharomycetaceae</taxon>
        <taxon>Saccharomyces</taxon>
    </lineage>
</organism>
<comment type="caution">
    <text evidence="4">The sequence shown here is derived from an EMBL/GenBank/DDBJ whole genome shotgun (WGS) entry which is preliminary data.</text>
</comment>
<keyword evidence="2" id="KW-0812">Transmembrane</keyword>
<evidence type="ECO:0000313" key="5">
    <source>
        <dbReference type="Proteomes" id="UP000009009"/>
    </source>
</evidence>
<dbReference type="Gene3D" id="1.20.58.120">
    <property type="entry name" value="BAG domain"/>
    <property type="match status" value="1"/>
</dbReference>
<evidence type="ECO:0000313" key="4">
    <source>
        <dbReference type="EMBL" id="EHN01887.1"/>
    </source>
</evidence>
<protein>
    <submittedName>
        <fullName evidence="4">Snl1p</fullName>
    </submittedName>
</protein>
<gene>
    <name evidence="4" type="ORF">VIN7_7802</name>
</gene>
<dbReference type="AlphaFoldDB" id="H0GWD8"/>
<accession>H0GWD8</accession>
<dbReference type="InterPro" id="IPR003103">
    <property type="entry name" value="BAG_domain"/>
</dbReference>
<feature type="transmembrane region" description="Helical" evidence="2">
    <location>
        <begin position="57"/>
        <end position="74"/>
    </location>
</feature>
<evidence type="ECO:0000259" key="3">
    <source>
        <dbReference type="PROSITE" id="PS51035"/>
    </source>
</evidence>
<dbReference type="SMART" id="SM00264">
    <property type="entry name" value="BAG"/>
    <property type="match status" value="1"/>
</dbReference>
<evidence type="ECO:0000256" key="1">
    <source>
        <dbReference type="SAM" id="MobiDB-lite"/>
    </source>
</evidence>
<dbReference type="Pfam" id="PF02179">
    <property type="entry name" value="BAG"/>
    <property type="match status" value="1"/>
</dbReference>
<dbReference type="PROSITE" id="PS51035">
    <property type="entry name" value="BAG"/>
    <property type="match status" value="1"/>
</dbReference>
<keyword evidence="5" id="KW-1185">Reference proteome</keyword>
<keyword evidence="2" id="KW-1133">Transmembrane helix</keyword>
<feature type="domain" description="BAG" evidence="3">
    <location>
        <begin position="111"/>
        <end position="197"/>
    </location>
</feature>
<dbReference type="EMBL" id="AGVY01000257">
    <property type="protein sequence ID" value="EHN01887.1"/>
    <property type="molecule type" value="Genomic_DNA"/>
</dbReference>
<reference evidence="4 5" key="1">
    <citation type="journal article" date="2012" name="FEMS Yeast Res.">
        <title>The genome sequence of the wine yeast VIN7 reveals an allotriploid hybrid genome with Saccharomyces cerevisiae and Saccharomyces kudriavzevii origins.</title>
        <authorList>
            <person name="Borneman A.R."/>
            <person name="Desany B.A."/>
            <person name="Riches D."/>
            <person name="Affourtit J.P."/>
            <person name="Forgan A.H."/>
            <person name="Pretorius I.S."/>
            <person name="Egholm M."/>
            <person name="Chambers P.J."/>
        </authorList>
    </citation>
    <scope>NUCLEOTIDE SEQUENCE [LARGE SCALE GENOMIC DNA]</scope>
    <source>
        <strain evidence="4 5">VIN7</strain>
    </source>
</reference>
<dbReference type="SUPFAM" id="SSF63491">
    <property type="entry name" value="BAG domain"/>
    <property type="match status" value="1"/>
</dbReference>
<dbReference type="Proteomes" id="UP000009009">
    <property type="component" value="Unassembled WGS sequence"/>
</dbReference>
<feature type="region of interest" description="Disordered" evidence="1">
    <location>
        <begin position="78"/>
        <end position="101"/>
    </location>
</feature>
<sequence length="197" mass="22355">MKKLPRDDLSSEKKVENQHLNAAFLLQEVAAEGRLHNLIMSSTMVEDWKSKLSKTSTSTYVVLAVIAVVFLITARRPKSSKGKSGKGSSNKSKKTKSQFEKAPVPLTLEEQIDNVSLRYNNELRGRSSDLINRFNAEDEKDIYERNYCNEMLLKLLIELDGIDLINVDESLRKSLKNKRKAVIKQIQGMLKSLDSLK</sequence>
<proteinExistence type="predicted"/>
<dbReference type="InterPro" id="IPR036533">
    <property type="entry name" value="BAG_dom_sf"/>
</dbReference>
<dbReference type="HOGENOM" id="CLU_112518_0_0_1"/>
<name>H0GWD8_SACCK</name>
<dbReference type="PhylomeDB" id="H0GWD8"/>
<keyword evidence="2" id="KW-0472">Membrane</keyword>